<proteinExistence type="predicted"/>
<evidence type="ECO:0000259" key="1">
    <source>
        <dbReference type="SMART" id="SM01043"/>
    </source>
</evidence>
<keyword evidence="3" id="KW-1185">Reference proteome</keyword>
<dbReference type="InterPro" id="IPR036390">
    <property type="entry name" value="WH_DNA-bd_sf"/>
</dbReference>
<evidence type="ECO:0000313" key="2">
    <source>
        <dbReference type="EMBL" id="GHF27560.1"/>
    </source>
</evidence>
<dbReference type="AlphaFoldDB" id="A0A8J3GTN7"/>
<dbReference type="InterPro" id="IPR036388">
    <property type="entry name" value="WH-like_DNA-bd_sf"/>
</dbReference>
<dbReference type="Pfam" id="PF01638">
    <property type="entry name" value="HxlR"/>
    <property type="match status" value="1"/>
</dbReference>
<dbReference type="Gene3D" id="1.25.40.10">
    <property type="entry name" value="Tetratricopeptide repeat domain"/>
    <property type="match status" value="1"/>
</dbReference>
<protein>
    <recommendedName>
        <fullName evidence="1">Bacterial transcriptional activator domain-containing protein</fullName>
    </recommendedName>
</protein>
<dbReference type="SUPFAM" id="SSF46785">
    <property type="entry name" value="Winged helix' DNA-binding domain"/>
    <property type="match status" value="1"/>
</dbReference>
<reference evidence="2" key="2">
    <citation type="submission" date="2020-09" db="EMBL/GenBank/DDBJ databases">
        <authorList>
            <person name="Sun Q."/>
            <person name="Zhou Y."/>
        </authorList>
    </citation>
    <scope>NUCLEOTIDE SEQUENCE</scope>
    <source>
        <strain evidence="2">CGMCC 1.16548</strain>
    </source>
</reference>
<evidence type="ECO:0000313" key="3">
    <source>
        <dbReference type="Proteomes" id="UP000617531"/>
    </source>
</evidence>
<dbReference type="SMART" id="SM01043">
    <property type="entry name" value="BTAD"/>
    <property type="match status" value="1"/>
</dbReference>
<name>A0A8J3GTN7_9MICO</name>
<dbReference type="Gene3D" id="1.10.10.10">
    <property type="entry name" value="Winged helix-like DNA-binding domain superfamily/Winged helix DNA-binding domain"/>
    <property type="match status" value="2"/>
</dbReference>
<dbReference type="InterPro" id="IPR005158">
    <property type="entry name" value="BTAD"/>
</dbReference>
<dbReference type="Proteomes" id="UP000617531">
    <property type="component" value="Unassembled WGS sequence"/>
</dbReference>
<dbReference type="Pfam" id="PF03704">
    <property type="entry name" value="BTAD"/>
    <property type="match status" value="1"/>
</dbReference>
<dbReference type="EMBL" id="BNAI01000016">
    <property type="protein sequence ID" value="GHF27560.1"/>
    <property type="molecule type" value="Genomic_DNA"/>
</dbReference>
<dbReference type="InterPro" id="IPR011990">
    <property type="entry name" value="TPR-like_helical_dom_sf"/>
</dbReference>
<organism evidence="2 3">
    <name type="scientific">Pseudolysinimonas yzui</name>
    <dbReference type="NCBI Taxonomy" id="2708254"/>
    <lineage>
        <taxon>Bacteria</taxon>
        <taxon>Bacillati</taxon>
        <taxon>Actinomycetota</taxon>
        <taxon>Actinomycetes</taxon>
        <taxon>Micrococcales</taxon>
        <taxon>Microbacteriaceae</taxon>
        <taxon>Pseudolysinimonas</taxon>
    </lineage>
</organism>
<feature type="domain" description="Bacterial transcriptional activator" evidence="1">
    <location>
        <begin position="211"/>
        <end position="350"/>
    </location>
</feature>
<gene>
    <name evidence="2" type="ORF">GCM10011600_30490</name>
</gene>
<dbReference type="PANTHER" id="PTHR35807">
    <property type="entry name" value="TRANSCRIPTIONAL REGULATOR REDD-RELATED"/>
    <property type="match status" value="1"/>
</dbReference>
<comment type="caution">
    <text evidence="2">The sequence shown here is derived from an EMBL/GenBank/DDBJ whole genome shotgun (WGS) entry which is preliminary data.</text>
</comment>
<dbReference type="SUPFAM" id="SSF48452">
    <property type="entry name" value="TPR-like"/>
    <property type="match status" value="1"/>
</dbReference>
<reference evidence="2" key="1">
    <citation type="journal article" date="2014" name="Int. J. Syst. Evol. Microbiol.">
        <title>Complete genome sequence of Corynebacterium casei LMG S-19264T (=DSM 44701T), isolated from a smear-ripened cheese.</title>
        <authorList>
            <consortium name="US DOE Joint Genome Institute (JGI-PGF)"/>
            <person name="Walter F."/>
            <person name="Albersmeier A."/>
            <person name="Kalinowski J."/>
            <person name="Ruckert C."/>
        </authorList>
    </citation>
    <scope>NUCLEOTIDE SEQUENCE</scope>
    <source>
        <strain evidence="2">CGMCC 1.16548</strain>
    </source>
</reference>
<sequence>MHSIMQFERWSLPLMGEALLRGSTRRDEFLSFLGIAPELLDSRLAALVEAGILSVETAADGVEHYVPTEKGRGLEAAIRALDEWSRAWDPLSTDDLLDIVDVVAARETNDPLLEAPVAPGAIRMSVLETFDLRVDGVPIDLSPGSQRLLVFLALRDRAIARIALAGTMWPDVSEGRAGDSLRSAIARLEAPARAAIRSSSTGLRLAEGVAIDLHDAQTLAHRLIYGGELHDGDLSTESIATLSRELLPDWYDDWVLPEAEDWRYLRVNALEALAGQLLDAGLLGEATTAARAAMRVDPLRESPQATLIRVQLAMGNSAAAMDVFDRYRTILGAAVGLPPTKQLADLVGIER</sequence>
<dbReference type="InterPro" id="IPR002577">
    <property type="entry name" value="HTH_HxlR"/>
</dbReference>
<dbReference type="InterPro" id="IPR051677">
    <property type="entry name" value="AfsR-DnrI-RedD_regulator"/>
</dbReference>
<accession>A0A8J3GTN7</accession>